<evidence type="ECO:0000256" key="1">
    <source>
        <dbReference type="SAM" id="MobiDB-lite"/>
    </source>
</evidence>
<protein>
    <submittedName>
        <fullName evidence="2">Uncharacterized protein</fullName>
    </submittedName>
</protein>
<feature type="compositionally biased region" description="Polar residues" evidence="1">
    <location>
        <begin position="69"/>
        <end position="83"/>
    </location>
</feature>
<feature type="compositionally biased region" description="Basic and acidic residues" evidence="1">
    <location>
        <begin position="45"/>
        <end position="64"/>
    </location>
</feature>
<evidence type="ECO:0000313" key="3">
    <source>
        <dbReference type="Proteomes" id="UP001196413"/>
    </source>
</evidence>
<comment type="caution">
    <text evidence="2">The sequence shown here is derived from an EMBL/GenBank/DDBJ whole genome shotgun (WGS) entry which is preliminary data.</text>
</comment>
<dbReference type="AlphaFoldDB" id="A0AAD5QK96"/>
<proteinExistence type="predicted"/>
<dbReference type="EMBL" id="JAHQIW010001479">
    <property type="protein sequence ID" value="KAJ1352599.1"/>
    <property type="molecule type" value="Genomic_DNA"/>
</dbReference>
<reference evidence="2" key="1">
    <citation type="submission" date="2021-06" db="EMBL/GenBank/DDBJ databases">
        <title>Parelaphostrongylus tenuis whole genome reference sequence.</title>
        <authorList>
            <person name="Garwood T.J."/>
            <person name="Larsen P.A."/>
            <person name="Fountain-Jones N.M."/>
            <person name="Garbe J.R."/>
            <person name="Macchietto M.G."/>
            <person name="Kania S.A."/>
            <person name="Gerhold R.W."/>
            <person name="Richards J.E."/>
            <person name="Wolf T.M."/>
        </authorList>
    </citation>
    <scope>NUCLEOTIDE SEQUENCE</scope>
    <source>
        <strain evidence="2">MNPRO001-30</strain>
        <tissue evidence="2">Meninges</tissue>
    </source>
</reference>
<sequence length="117" mass="13498">MDVAQRVLSCSPPLKAESRDLPFRKIYTVKNEVAQQRSSKVPPTCEKKRKSDERPKRTIHRQEDETPQIAAQNQQPRLEAQSTKKIRPIGFAEGKEFRYAFESSALKKTKCVELLIK</sequence>
<accession>A0AAD5QK96</accession>
<dbReference type="Proteomes" id="UP001196413">
    <property type="component" value="Unassembled WGS sequence"/>
</dbReference>
<gene>
    <name evidence="2" type="ORF">KIN20_008993</name>
</gene>
<feature type="region of interest" description="Disordered" evidence="1">
    <location>
        <begin position="33"/>
        <end position="85"/>
    </location>
</feature>
<name>A0AAD5QK96_PARTN</name>
<evidence type="ECO:0000313" key="2">
    <source>
        <dbReference type="EMBL" id="KAJ1352599.1"/>
    </source>
</evidence>
<organism evidence="2 3">
    <name type="scientific">Parelaphostrongylus tenuis</name>
    <name type="common">Meningeal worm</name>
    <dbReference type="NCBI Taxonomy" id="148309"/>
    <lineage>
        <taxon>Eukaryota</taxon>
        <taxon>Metazoa</taxon>
        <taxon>Ecdysozoa</taxon>
        <taxon>Nematoda</taxon>
        <taxon>Chromadorea</taxon>
        <taxon>Rhabditida</taxon>
        <taxon>Rhabditina</taxon>
        <taxon>Rhabditomorpha</taxon>
        <taxon>Strongyloidea</taxon>
        <taxon>Metastrongylidae</taxon>
        <taxon>Parelaphostrongylus</taxon>
    </lineage>
</organism>
<keyword evidence="3" id="KW-1185">Reference proteome</keyword>